<keyword evidence="1" id="KW-0812">Transmembrane</keyword>
<dbReference type="Proteomes" id="UP000317572">
    <property type="component" value="Chromosome"/>
</dbReference>
<feature type="transmembrane region" description="Helical" evidence="1">
    <location>
        <begin position="206"/>
        <end position="225"/>
    </location>
</feature>
<feature type="transmembrane region" description="Helical" evidence="1">
    <location>
        <begin position="6"/>
        <end position="24"/>
    </location>
</feature>
<feature type="transmembrane region" description="Helical" evidence="1">
    <location>
        <begin position="118"/>
        <end position="137"/>
    </location>
</feature>
<dbReference type="STRING" id="614.XJ20_19015"/>
<feature type="transmembrane region" description="Helical" evidence="1">
    <location>
        <begin position="90"/>
        <end position="112"/>
    </location>
</feature>
<keyword evidence="1" id="KW-0472">Membrane</keyword>
<evidence type="ECO:0000313" key="3">
    <source>
        <dbReference type="Proteomes" id="UP000317572"/>
    </source>
</evidence>
<reference evidence="2 3" key="1">
    <citation type="submission" date="2018-11" db="EMBL/GenBank/DDBJ databases">
        <title>The first complete genome of Serratia liquefaciens isolated from metalophyte plant revel distinctness adaptive mechanisms in an extreme habitat.</title>
        <authorList>
            <person name="Caneschi W.L."/>
            <person name="Sanchez A.B."/>
            <person name="Felestrino E.B."/>
            <person name="Assis R.A.B."/>
            <person name="Lemes C.G.C."/>
            <person name="Cordeiro I.F."/>
            <person name="Fonseca N.P."/>
            <person name="Villa M."/>
            <person name="Vieira I.T."/>
            <person name="Moraes L.A."/>
            <person name="Kamino L.H.Y."/>
            <person name="do Carmo F."/>
            <person name="Garcia C.M."/>
            <person name="Almeida N.F."/>
            <person name="Silva R.S."/>
            <person name="Ferro J.A."/>
            <person name="Ferro M.I.T."/>
            <person name="Varani A.M."/>
            <person name="Ferreira R.M."/>
            <person name="dos Santos V.L."/>
            <person name="Silva U.C."/>
            <person name="Setubal J.C."/>
            <person name="Moreira L.M."/>
        </authorList>
    </citation>
    <scope>NUCLEOTIDE SEQUENCE [LARGE SCALE GENOMIC DNA]</scope>
    <source>
        <strain evidence="2 3">FG3</strain>
    </source>
</reference>
<sequence length="230" mass="23993">MMTSAVLYTLFPAAATVIGAAIALYRRPGDAAMRIIHHFTAGIVFAAAATEILPDLKQQSPWAVLLGGAAGVLMMLLVRRLGERAQGPVGFVATVGVDIFIDGLVLGIAFAAGAKAGLLLTLALTLEVLFLGLSIVGDLRDFFGRRIKAMLAIGGLALLLPLGGMLGAPIAMLGAFWLTAFLAFGLIALLYLVTEELLVEAHEGGKDTPLATAMFFVGFLLLLLLEEGMG</sequence>
<feature type="transmembrane region" description="Helical" evidence="1">
    <location>
        <begin position="174"/>
        <end position="194"/>
    </location>
</feature>
<dbReference type="EMBL" id="CP033893">
    <property type="protein sequence ID" value="QDL33620.1"/>
    <property type="molecule type" value="Genomic_DNA"/>
</dbReference>
<feature type="transmembrane region" description="Helical" evidence="1">
    <location>
        <begin position="60"/>
        <end position="78"/>
    </location>
</feature>
<protein>
    <submittedName>
        <fullName evidence="2">Transporter</fullName>
    </submittedName>
</protein>
<name>A0A515CZR2_SERLI</name>
<feature type="transmembrane region" description="Helical" evidence="1">
    <location>
        <begin position="149"/>
        <end position="168"/>
    </location>
</feature>
<keyword evidence="1" id="KW-1133">Transmembrane helix</keyword>
<accession>A0A515CZR2</accession>
<evidence type="ECO:0000256" key="1">
    <source>
        <dbReference type="SAM" id="Phobius"/>
    </source>
</evidence>
<proteinExistence type="predicted"/>
<gene>
    <name evidence="2" type="ORF">EGO53_18220</name>
</gene>
<feature type="transmembrane region" description="Helical" evidence="1">
    <location>
        <begin position="36"/>
        <end position="54"/>
    </location>
</feature>
<dbReference type="AlphaFoldDB" id="A0A515CZR2"/>
<evidence type="ECO:0000313" key="2">
    <source>
        <dbReference type="EMBL" id="QDL33620.1"/>
    </source>
</evidence>
<organism evidence="2 3">
    <name type="scientific">Serratia liquefaciens</name>
    <dbReference type="NCBI Taxonomy" id="614"/>
    <lineage>
        <taxon>Bacteria</taxon>
        <taxon>Pseudomonadati</taxon>
        <taxon>Pseudomonadota</taxon>
        <taxon>Gammaproteobacteria</taxon>
        <taxon>Enterobacterales</taxon>
        <taxon>Yersiniaceae</taxon>
        <taxon>Serratia</taxon>
    </lineage>
</organism>